<feature type="transmembrane region" description="Helical" evidence="1">
    <location>
        <begin position="108"/>
        <end position="135"/>
    </location>
</feature>
<protein>
    <submittedName>
        <fullName evidence="2">Uncharacterized protein</fullName>
    </submittedName>
</protein>
<feature type="transmembrane region" description="Helical" evidence="1">
    <location>
        <begin position="52"/>
        <end position="73"/>
    </location>
</feature>
<keyword evidence="1" id="KW-0472">Membrane</keyword>
<proteinExistence type="predicted"/>
<sequence length="161" mass="17899">MQYRQRSQVNFKPSIKTIKIIHMALLAGQCIFAGAVLFLRQKKDQQSITDQSVFLIVAVALAAIGFFVGNLLYKQMVAKALTKETFTEKIATYQSGMIIRCASAEGPALFNIVCFFLTGNYIFMGILAVLLAYFLSIRPTLDGIADALQLTYEEKAELERG</sequence>
<evidence type="ECO:0000313" key="2">
    <source>
        <dbReference type="EMBL" id="RFZ95418.1"/>
    </source>
</evidence>
<organism evidence="2 3">
    <name type="scientific">Mucilaginibacter conchicola</name>
    <dbReference type="NCBI Taxonomy" id="2303333"/>
    <lineage>
        <taxon>Bacteria</taxon>
        <taxon>Pseudomonadati</taxon>
        <taxon>Bacteroidota</taxon>
        <taxon>Sphingobacteriia</taxon>
        <taxon>Sphingobacteriales</taxon>
        <taxon>Sphingobacteriaceae</taxon>
        <taxon>Mucilaginibacter</taxon>
    </lineage>
</organism>
<reference evidence="2 3" key="1">
    <citation type="submission" date="2018-08" db="EMBL/GenBank/DDBJ databases">
        <title>Mucilaginibacter sp. MYSH2.</title>
        <authorList>
            <person name="Seo T."/>
        </authorList>
    </citation>
    <scope>NUCLEOTIDE SEQUENCE [LARGE SCALE GENOMIC DNA]</scope>
    <source>
        <strain evidence="2 3">MYSH2</strain>
    </source>
</reference>
<dbReference type="Proteomes" id="UP000264217">
    <property type="component" value="Unassembled WGS sequence"/>
</dbReference>
<evidence type="ECO:0000256" key="1">
    <source>
        <dbReference type="SAM" id="Phobius"/>
    </source>
</evidence>
<gene>
    <name evidence="2" type="ORF">D0C36_07815</name>
</gene>
<accession>A0A372NZ79</accession>
<keyword evidence="1" id="KW-0812">Transmembrane</keyword>
<keyword evidence="1" id="KW-1133">Transmembrane helix</keyword>
<dbReference type="AlphaFoldDB" id="A0A372NZ79"/>
<keyword evidence="3" id="KW-1185">Reference proteome</keyword>
<name>A0A372NZ79_9SPHI</name>
<evidence type="ECO:0000313" key="3">
    <source>
        <dbReference type="Proteomes" id="UP000264217"/>
    </source>
</evidence>
<comment type="caution">
    <text evidence="2">The sequence shown here is derived from an EMBL/GenBank/DDBJ whole genome shotgun (WGS) entry which is preliminary data.</text>
</comment>
<dbReference type="EMBL" id="QWDC01000001">
    <property type="protein sequence ID" value="RFZ95418.1"/>
    <property type="molecule type" value="Genomic_DNA"/>
</dbReference>
<feature type="transmembrane region" description="Helical" evidence="1">
    <location>
        <begin position="20"/>
        <end position="40"/>
    </location>
</feature>